<keyword evidence="1" id="KW-1133">Transmembrane helix</keyword>
<name>A0A3B0TKA3_9ZZZZ</name>
<sequence>ERKQMLVAGLYAGASVGLSVAALFAGLALVRALV</sequence>
<evidence type="ECO:0000313" key="2">
    <source>
        <dbReference type="EMBL" id="VAW13737.1"/>
    </source>
</evidence>
<evidence type="ECO:0000256" key="1">
    <source>
        <dbReference type="SAM" id="Phobius"/>
    </source>
</evidence>
<keyword evidence="1" id="KW-0812">Transmembrane</keyword>
<organism evidence="2">
    <name type="scientific">hydrothermal vent metagenome</name>
    <dbReference type="NCBI Taxonomy" id="652676"/>
    <lineage>
        <taxon>unclassified sequences</taxon>
        <taxon>metagenomes</taxon>
        <taxon>ecological metagenomes</taxon>
    </lineage>
</organism>
<proteinExistence type="predicted"/>
<protein>
    <submittedName>
        <fullName evidence="2">Uncharacterized protein</fullName>
    </submittedName>
</protein>
<reference evidence="2" key="1">
    <citation type="submission" date="2018-06" db="EMBL/GenBank/DDBJ databases">
        <authorList>
            <person name="Zhirakovskaya E."/>
        </authorList>
    </citation>
    <scope>NUCLEOTIDE SEQUENCE</scope>
</reference>
<dbReference type="AlphaFoldDB" id="A0A3B0TKA3"/>
<accession>A0A3B0TKA3</accession>
<feature type="non-terminal residue" evidence="2">
    <location>
        <position position="1"/>
    </location>
</feature>
<gene>
    <name evidence="2" type="ORF">MNBD_ALPHA09-1400</name>
</gene>
<dbReference type="EMBL" id="UOEM01000064">
    <property type="protein sequence ID" value="VAW13737.1"/>
    <property type="molecule type" value="Genomic_DNA"/>
</dbReference>
<feature type="transmembrane region" description="Helical" evidence="1">
    <location>
        <begin position="6"/>
        <end position="30"/>
    </location>
</feature>
<keyword evidence="1" id="KW-0472">Membrane</keyword>